<evidence type="ECO:0000256" key="8">
    <source>
        <dbReference type="ARBA" id="ARBA00022676"/>
    </source>
</evidence>
<accession>A0ABU0LYB2</accession>
<comment type="caution">
    <text evidence="13">The sequence shown here is derived from an EMBL/GenBank/DDBJ whole genome shotgun (WGS) entry which is preliminary data.</text>
</comment>
<sequence length="176" mass="19544">MEKKYLDQIYQEIINVPDFPIKGINFRDITPLFLKPKLFKKIIQELANFARTIQADIILAPESRGFLFGLPVALETNLGFVLARKPNKLPRETVSESCTLEYGTTTFHVHKDAIQPGQRVLILDDLLATGGTTNCLENLIRKLGGIPVGSAYCVELASLKGRKNLSGEILVVASFE</sequence>
<dbReference type="HAMAP" id="MF_00004">
    <property type="entry name" value="Aden_phosphoribosyltr"/>
    <property type="match status" value="1"/>
</dbReference>
<organism evidence="13 14">
    <name type="scientific">Mycoplasmoides fastidiosum</name>
    <dbReference type="NCBI Taxonomy" id="92758"/>
    <lineage>
        <taxon>Bacteria</taxon>
        <taxon>Bacillati</taxon>
        <taxon>Mycoplasmatota</taxon>
        <taxon>Mycoplasmoidales</taxon>
        <taxon>Mycoplasmoidaceae</taxon>
        <taxon>Mycoplasmoides</taxon>
    </lineage>
</organism>
<dbReference type="CDD" id="cd06223">
    <property type="entry name" value="PRTases_typeI"/>
    <property type="match status" value="1"/>
</dbReference>
<evidence type="ECO:0000256" key="6">
    <source>
        <dbReference type="ARBA" id="ARBA00011893"/>
    </source>
</evidence>
<dbReference type="GO" id="GO:0003999">
    <property type="term" value="F:adenine phosphoribosyltransferase activity"/>
    <property type="evidence" value="ECO:0007669"/>
    <property type="project" value="UniProtKB-EC"/>
</dbReference>
<dbReference type="InterPro" id="IPR029057">
    <property type="entry name" value="PRTase-like"/>
</dbReference>
<evidence type="ECO:0000256" key="1">
    <source>
        <dbReference type="ARBA" id="ARBA00000868"/>
    </source>
</evidence>
<evidence type="ECO:0000256" key="4">
    <source>
        <dbReference type="ARBA" id="ARBA00004659"/>
    </source>
</evidence>
<comment type="similarity">
    <text evidence="5 11">Belongs to the purine/pyrimidine phosphoribosyltransferase family.</text>
</comment>
<evidence type="ECO:0000256" key="5">
    <source>
        <dbReference type="ARBA" id="ARBA00008391"/>
    </source>
</evidence>
<keyword evidence="8 11" id="KW-0328">Glycosyltransferase</keyword>
<name>A0ABU0LYB2_9BACT</name>
<evidence type="ECO:0000256" key="2">
    <source>
        <dbReference type="ARBA" id="ARBA00003968"/>
    </source>
</evidence>
<evidence type="ECO:0000256" key="10">
    <source>
        <dbReference type="ARBA" id="ARBA00022726"/>
    </source>
</evidence>
<feature type="domain" description="Phosphoribosyltransferase" evidence="12">
    <location>
        <begin position="39"/>
        <end position="154"/>
    </location>
</feature>
<dbReference type="PANTHER" id="PTHR32315">
    <property type="entry name" value="ADENINE PHOSPHORIBOSYLTRANSFERASE"/>
    <property type="match status" value="1"/>
</dbReference>
<dbReference type="EMBL" id="JAUSWO010000001">
    <property type="protein sequence ID" value="MDQ0513701.1"/>
    <property type="molecule type" value="Genomic_DNA"/>
</dbReference>
<reference evidence="13" key="1">
    <citation type="submission" date="2023-07" db="EMBL/GenBank/DDBJ databases">
        <title>Genomic Encyclopedia of Type Strains, Phase IV (KMG-IV): sequencing the most valuable type-strain genomes for metagenomic binning, comparative biology and taxonomic classification.</title>
        <authorList>
            <person name="Goeker M."/>
        </authorList>
    </citation>
    <scope>NUCLEOTIDE SEQUENCE [LARGE SCALE GENOMIC DNA]</scope>
    <source>
        <strain evidence="13">DSM 21204</strain>
    </source>
</reference>
<proteinExistence type="inferred from homology"/>
<evidence type="ECO:0000313" key="14">
    <source>
        <dbReference type="Proteomes" id="UP001240643"/>
    </source>
</evidence>
<keyword evidence="10 11" id="KW-0660">Purine salvage</keyword>
<evidence type="ECO:0000313" key="13">
    <source>
        <dbReference type="EMBL" id="MDQ0513701.1"/>
    </source>
</evidence>
<dbReference type="Gene3D" id="3.40.50.2020">
    <property type="match status" value="1"/>
</dbReference>
<dbReference type="PANTHER" id="PTHR32315:SF3">
    <property type="entry name" value="ADENINE PHOSPHORIBOSYLTRANSFERASE"/>
    <property type="match status" value="1"/>
</dbReference>
<dbReference type="InterPro" id="IPR050054">
    <property type="entry name" value="UPRTase/APRTase"/>
</dbReference>
<keyword evidence="14" id="KW-1185">Reference proteome</keyword>
<evidence type="ECO:0000256" key="3">
    <source>
        <dbReference type="ARBA" id="ARBA00004496"/>
    </source>
</evidence>
<dbReference type="InterPro" id="IPR005764">
    <property type="entry name" value="Ade_phspho_trans"/>
</dbReference>
<evidence type="ECO:0000256" key="9">
    <source>
        <dbReference type="ARBA" id="ARBA00022679"/>
    </source>
</evidence>
<keyword evidence="7 11" id="KW-0963">Cytoplasm</keyword>
<protein>
    <recommendedName>
        <fullName evidence="6 11">Adenine phosphoribosyltransferase</fullName>
        <shortName evidence="11">APRT</shortName>
        <ecNumber evidence="6 11">2.4.2.7</ecNumber>
    </recommendedName>
</protein>
<comment type="pathway">
    <text evidence="4 11">Purine metabolism; AMP biosynthesis via salvage pathway; AMP from adenine: step 1/1.</text>
</comment>
<comment type="subunit">
    <text evidence="11">Homodimer.</text>
</comment>
<dbReference type="RefSeq" id="WP_256547601.1">
    <property type="nucleotide sequence ID" value="NZ_CP101809.1"/>
</dbReference>
<dbReference type="Proteomes" id="UP001240643">
    <property type="component" value="Unassembled WGS sequence"/>
</dbReference>
<dbReference type="NCBIfam" id="TIGR01090">
    <property type="entry name" value="apt"/>
    <property type="match status" value="1"/>
</dbReference>
<comment type="subcellular location">
    <subcellularLocation>
        <location evidence="3 11">Cytoplasm</location>
    </subcellularLocation>
</comment>
<comment type="function">
    <text evidence="2 11">Catalyzes a salvage reaction resulting in the formation of AMP, that is energically less costly than de novo synthesis.</text>
</comment>
<dbReference type="EC" id="2.4.2.7" evidence="6 11"/>
<dbReference type="SUPFAM" id="SSF53271">
    <property type="entry name" value="PRTase-like"/>
    <property type="match status" value="1"/>
</dbReference>
<dbReference type="InterPro" id="IPR000836">
    <property type="entry name" value="PRTase_dom"/>
</dbReference>
<gene>
    <name evidence="11" type="primary">apt</name>
    <name evidence="13" type="ORF">J2Z62_000139</name>
</gene>
<comment type="catalytic activity">
    <reaction evidence="1 11">
        <text>AMP + diphosphate = 5-phospho-alpha-D-ribose 1-diphosphate + adenine</text>
        <dbReference type="Rhea" id="RHEA:16609"/>
        <dbReference type="ChEBI" id="CHEBI:16708"/>
        <dbReference type="ChEBI" id="CHEBI:33019"/>
        <dbReference type="ChEBI" id="CHEBI:58017"/>
        <dbReference type="ChEBI" id="CHEBI:456215"/>
        <dbReference type="EC" id="2.4.2.7"/>
    </reaction>
</comment>
<evidence type="ECO:0000256" key="11">
    <source>
        <dbReference type="HAMAP-Rule" id="MF_00004"/>
    </source>
</evidence>
<keyword evidence="9 11" id="KW-0808">Transferase</keyword>
<evidence type="ECO:0000259" key="12">
    <source>
        <dbReference type="Pfam" id="PF00156"/>
    </source>
</evidence>
<dbReference type="Pfam" id="PF00156">
    <property type="entry name" value="Pribosyltran"/>
    <property type="match status" value="1"/>
</dbReference>
<evidence type="ECO:0000256" key="7">
    <source>
        <dbReference type="ARBA" id="ARBA00022490"/>
    </source>
</evidence>
<dbReference type="NCBIfam" id="NF002636">
    <property type="entry name" value="PRK02304.1-5"/>
    <property type="match status" value="1"/>
</dbReference>